<dbReference type="InterPro" id="IPR020846">
    <property type="entry name" value="MFS_dom"/>
</dbReference>
<dbReference type="PROSITE" id="PS50850">
    <property type="entry name" value="MFS"/>
    <property type="match status" value="1"/>
</dbReference>
<accession>A0ABV4P240</accession>
<evidence type="ECO:0000256" key="9">
    <source>
        <dbReference type="SAM" id="MobiDB-lite"/>
    </source>
</evidence>
<comment type="caution">
    <text evidence="12">The sequence shown here is derived from an EMBL/GenBank/DDBJ whole genome shotgun (WGS) entry which is preliminary data.</text>
</comment>
<feature type="domain" description="Major facilitator superfamily (MFS) profile" evidence="11">
    <location>
        <begin position="17"/>
        <end position="403"/>
    </location>
</feature>
<dbReference type="Gene3D" id="1.20.1250.20">
    <property type="entry name" value="MFS general substrate transporter like domains"/>
    <property type="match status" value="1"/>
</dbReference>
<feature type="transmembrane region" description="Helical" evidence="10">
    <location>
        <begin position="146"/>
        <end position="170"/>
    </location>
</feature>
<evidence type="ECO:0000313" key="13">
    <source>
        <dbReference type="Proteomes" id="UP001569428"/>
    </source>
</evidence>
<evidence type="ECO:0000256" key="7">
    <source>
        <dbReference type="ARBA" id="ARBA00038075"/>
    </source>
</evidence>
<feature type="transmembrane region" description="Helical" evidence="10">
    <location>
        <begin position="312"/>
        <end position="335"/>
    </location>
</feature>
<organism evidence="12 13">
    <name type="scientific">Microbulbifer epialgicus</name>
    <dbReference type="NCBI Taxonomy" id="393907"/>
    <lineage>
        <taxon>Bacteria</taxon>
        <taxon>Pseudomonadati</taxon>
        <taxon>Pseudomonadota</taxon>
        <taxon>Gammaproteobacteria</taxon>
        <taxon>Cellvibrionales</taxon>
        <taxon>Microbulbiferaceae</taxon>
        <taxon>Microbulbifer</taxon>
    </lineage>
</organism>
<dbReference type="Proteomes" id="UP001569428">
    <property type="component" value="Unassembled WGS sequence"/>
</dbReference>
<evidence type="ECO:0000256" key="4">
    <source>
        <dbReference type="ARBA" id="ARBA00022692"/>
    </source>
</evidence>
<dbReference type="PANTHER" id="PTHR23513">
    <property type="entry name" value="INTEGRAL MEMBRANE EFFLUX PROTEIN-RELATED"/>
    <property type="match status" value="1"/>
</dbReference>
<evidence type="ECO:0000256" key="3">
    <source>
        <dbReference type="ARBA" id="ARBA00022475"/>
    </source>
</evidence>
<feature type="transmembrane region" description="Helical" evidence="10">
    <location>
        <begin position="287"/>
        <end position="305"/>
    </location>
</feature>
<dbReference type="InterPro" id="IPR011701">
    <property type="entry name" value="MFS"/>
</dbReference>
<feature type="transmembrane region" description="Helical" evidence="10">
    <location>
        <begin position="21"/>
        <end position="41"/>
    </location>
</feature>
<feature type="transmembrane region" description="Helical" evidence="10">
    <location>
        <begin position="381"/>
        <end position="401"/>
    </location>
</feature>
<dbReference type="CDD" id="cd06173">
    <property type="entry name" value="MFS_MefA_like"/>
    <property type="match status" value="1"/>
</dbReference>
<keyword evidence="2" id="KW-0813">Transport</keyword>
<keyword evidence="4 10" id="KW-0812">Transmembrane</keyword>
<feature type="transmembrane region" description="Helical" evidence="10">
    <location>
        <begin position="243"/>
        <end position="267"/>
    </location>
</feature>
<evidence type="ECO:0000256" key="2">
    <source>
        <dbReference type="ARBA" id="ARBA00022448"/>
    </source>
</evidence>
<evidence type="ECO:0000256" key="8">
    <source>
        <dbReference type="ARBA" id="ARBA00040914"/>
    </source>
</evidence>
<evidence type="ECO:0000313" key="12">
    <source>
        <dbReference type="EMBL" id="MFA0812332.1"/>
    </source>
</evidence>
<dbReference type="SUPFAM" id="SSF103473">
    <property type="entry name" value="MFS general substrate transporter"/>
    <property type="match status" value="1"/>
</dbReference>
<keyword evidence="5 10" id="KW-1133">Transmembrane helix</keyword>
<reference evidence="12 13" key="1">
    <citation type="submission" date="2024-08" db="EMBL/GenBank/DDBJ databases">
        <authorList>
            <person name="Ishaq N."/>
        </authorList>
    </citation>
    <scope>NUCLEOTIDE SEQUENCE [LARGE SCALE GENOMIC DNA]</scope>
    <source>
        <strain evidence="12 13">DSM 18651</strain>
    </source>
</reference>
<sequence length="435" mass="45376">MNRSLFMRFDLLKSNASFRMIFIARMISIISLGMLTVAVPVQVHAMTGSTLQVGVIMALEGVAMFIGLLWGGVLADRHNRRTLILIGRSGCGLGFAALAVNCFFATPSLIALYVLSIWSGLFGAIGITALMASIPSIVGKENLASANALGMLTVRIGTVISPAIGGLIIAATDISWNYTAASAGTFATLIPLTRLPSMAPGKQPGKQPLKALAEGISFLFKHKIVGSAVAVGTLDSLGKGIRVLFPAMVTLSFGGGAFEIGLMYSAVPLGAMLGALTSGWAPQLQRPGMVLLLTCTLSFIALAGLTLANHLYFALFALVAYGYLGAISSLIQITLVQSHTPNQLQGRVNSLWAAQNVSGDTFGAMGFGILGKLFAPMSGTFYFAAAAAGITVAMSLGFTSLKSAGFIRRKPQKPTPPPANNAPQQQKIDTEATTS</sequence>
<keyword evidence="6 10" id="KW-0472">Membrane</keyword>
<dbReference type="RefSeq" id="WP_371839997.1">
    <property type="nucleotide sequence ID" value="NZ_JBGMEK010000038.1"/>
</dbReference>
<protein>
    <recommendedName>
        <fullName evidence="8">Multidrug efflux pump Tap</fullName>
    </recommendedName>
</protein>
<dbReference type="EMBL" id="JBGMEK010000038">
    <property type="protein sequence ID" value="MFA0812332.1"/>
    <property type="molecule type" value="Genomic_DNA"/>
</dbReference>
<name>A0ABV4P240_9GAMM</name>
<comment type="similarity">
    <text evidence="7">Belongs to the major facilitator superfamily. Drug:H(+) antiporter-3 (DHA3) (TC 2.A.1.21) family.</text>
</comment>
<evidence type="ECO:0000259" key="11">
    <source>
        <dbReference type="PROSITE" id="PS50850"/>
    </source>
</evidence>
<keyword evidence="3" id="KW-1003">Cell membrane</keyword>
<dbReference type="PANTHER" id="PTHR23513:SF9">
    <property type="entry name" value="ENTEROBACTIN EXPORTER ENTS"/>
    <property type="match status" value="1"/>
</dbReference>
<keyword evidence="13" id="KW-1185">Reference proteome</keyword>
<comment type="subcellular location">
    <subcellularLocation>
        <location evidence="1">Cell membrane</location>
        <topology evidence="1">Multi-pass membrane protein</topology>
    </subcellularLocation>
</comment>
<feature type="transmembrane region" description="Helical" evidence="10">
    <location>
        <begin position="112"/>
        <end position="134"/>
    </location>
</feature>
<evidence type="ECO:0000256" key="5">
    <source>
        <dbReference type="ARBA" id="ARBA00022989"/>
    </source>
</evidence>
<feature type="transmembrane region" description="Helical" evidence="10">
    <location>
        <begin position="53"/>
        <end position="73"/>
    </location>
</feature>
<dbReference type="InterPro" id="IPR036259">
    <property type="entry name" value="MFS_trans_sf"/>
</dbReference>
<gene>
    <name evidence="12" type="primary">entS</name>
    <name evidence="12" type="ORF">ACCI49_15570</name>
</gene>
<evidence type="ECO:0000256" key="1">
    <source>
        <dbReference type="ARBA" id="ARBA00004651"/>
    </source>
</evidence>
<evidence type="ECO:0000256" key="6">
    <source>
        <dbReference type="ARBA" id="ARBA00023136"/>
    </source>
</evidence>
<feature type="region of interest" description="Disordered" evidence="9">
    <location>
        <begin position="409"/>
        <end position="435"/>
    </location>
</feature>
<dbReference type="NCBIfam" id="NF007792">
    <property type="entry name" value="PRK10489.1"/>
    <property type="match status" value="1"/>
</dbReference>
<dbReference type="Pfam" id="PF07690">
    <property type="entry name" value="MFS_1"/>
    <property type="match status" value="1"/>
</dbReference>
<evidence type="ECO:0000256" key="10">
    <source>
        <dbReference type="SAM" id="Phobius"/>
    </source>
</evidence>
<proteinExistence type="inferred from homology"/>